<organism evidence="2 3">
    <name type="scientific">Hirsutella minnesotensis 3608</name>
    <dbReference type="NCBI Taxonomy" id="1043627"/>
    <lineage>
        <taxon>Eukaryota</taxon>
        <taxon>Fungi</taxon>
        <taxon>Dikarya</taxon>
        <taxon>Ascomycota</taxon>
        <taxon>Pezizomycotina</taxon>
        <taxon>Sordariomycetes</taxon>
        <taxon>Hypocreomycetidae</taxon>
        <taxon>Hypocreales</taxon>
        <taxon>Ophiocordycipitaceae</taxon>
        <taxon>Hirsutella</taxon>
    </lineage>
</organism>
<evidence type="ECO:0000256" key="1">
    <source>
        <dbReference type="SAM" id="MobiDB-lite"/>
    </source>
</evidence>
<dbReference type="OrthoDB" id="5230713at2759"/>
<name>A0A0F7ZJN4_9HYPO</name>
<sequence>MTTAAAPIPIRQTSSSSSPSSSPSSFFQLPTKKRRQHRLMEQRKSEEAAVLQEETALRAQAWIYLDDFLQNSEWSEQLDRITIVSDAVPTMPELNAFGDLDEKEGTRACRRLFKAVVIWDELGHSLWKTLRAASEQRQLAQRQFELGTSRRSRFPDEVRATTSYTSRRPSRRTSEDSYDSCFSLESGDSQDSAHSYVPPVPPLPASVLAEVMSEKKPRIRLSKRFSRSSRSASWSSSSSRRSSCDMEQPSPEHLLFCDQHHRQQEPDLGISLEGFGEPSPSGFPIMYANNRAVRKRLGIFDDFGTSPPKTSAGRPSHSPSVRPNTRGTMI</sequence>
<feature type="region of interest" description="Disordered" evidence="1">
    <location>
        <begin position="230"/>
        <end position="250"/>
    </location>
</feature>
<dbReference type="Proteomes" id="UP000054481">
    <property type="component" value="Unassembled WGS sequence"/>
</dbReference>
<feature type="compositionally biased region" description="Low complexity" evidence="1">
    <location>
        <begin position="230"/>
        <end position="241"/>
    </location>
</feature>
<proteinExistence type="predicted"/>
<accession>A0A0F7ZJN4</accession>
<keyword evidence="3" id="KW-1185">Reference proteome</keyword>
<feature type="region of interest" description="Disordered" evidence="1">
    <location>
        <begin position="302"/>
        <end position="330"/>
    </location>
</feature>
<dbReference type="EMBL" id="KQ030524">
    <property type="protein sequence ID" value="KJZ74571.1"/>
    <property type="molecule type" value="Genomic_DNA"/>
</dbReference>
<feature type="region of interest" description="Disordered" evidence="1">
    <location>
        <begin position="155"/>
        <end position="198"/>
    </location>
</feature>
<gene>
    <name evidence="2" type="ORF">HIM_05921</name>
</gene>
<evidence type="ECO:0000313" key="2">
    <source>
        <dbReference type="EMBL" id="KJZ74571.1"/>
    </source>
</evidence>
<feature type="compositionally biased region" description="Low complexity" evidence="1">
    <location>
        <begin position="14"/>
        <end position="25"/>
    </location>
</feature>
<dbReference type="AlphaFoldDB" id="A0A0F7ZJN4"/>
<feature type="compositionally biased region" description="Polar residues" evidence="1">
    <location>
        <begin position="317"/>
        <end position="330"/>
    </location>
</feature>
<feature type="region of interest" description="Disordered" evidence="1">
    <location>
        <begin position="1"/>
        <end position="39"/>
    </location>
</feature>
<reference evidence="2 3" key="1">
    <citation type="journal article" date="2014" name="Genome Biol. Evol.">
        <title>Comparative genomics and transcriptomics analyses reveal divergent lifestyle features of nematode endoparasitic fungus Hirsutella minnesotensis.</title>
        <authorList>
            <person name="Lai Y."/>
            <person name="Liu K."/>
            <person name="Zhang X."/>
            <person name="Zhang X."/>
            <person name="Li K."/>
            <person name="Wang N."/>
            <person name="Shu C."/>
            <person name="Wu Y."/>
            <person name="Wang C."/>
            <person name="Bushley K.E."/>
            <person name="Xiang M."/>
            <person name="Liu X."/>
        </authorList>
    </citation>
    <scope>NUCLEOTIDE SEQUENCE [LARGE SCALE GENOMIC DNA]</scope>
    <source>
        <strain evidence="2 3">3608</strain>
    </source>
</reference>
<protein>
    <submittedName>
        <fullName evidence="2">Uncharacterized protein</fullName>
    </submittedName>
</protein>
<evidence type="ECO:0000313" key="3">
    <source>
        <dbReference type="Proteomes" id="UP000054481"/>
    </source>
</evidence>